<keyword evidence="2" id="KW-0201">Cytochrome c-type biogenesis</keyword>
<dbReference type="CDD" id="cd02966">
    <property type="entry name" value="TlpA_like_family"/>
    <property type="match status" value="1"/>
</dbReference>
<keyword evidence="7" id="KW-1185">Reference proteome</keyword>
<evidence type="ECO:0000256" key="3">
    <source>
        <dbReference type="ARBA" id="ARBA00023157"/>
    </source>
</evidence>
<dbReference type="EMBL" id="JJMP01000001">
    <property type="protein sequence ID" value="RYC53313.1"/>
    <property type="molecule type" value="Genomic_DNA"/>
</dbReference>
<evidence type="ECO:0000313" key="7">
    <source>
        <dbReference type="Proteomes" id="UP000290261"/>
    </source>
</evidence>
<protein>
    <recommendedName>
        <fullName evidence="5">Thioredoxin domain-containing protein</fullName>
    </recommendedName>
</protein>
<dbReference type="PANTHER" id="PTHR42852">
    <property type="entry name" value="THIOL:DISULFIDE INTERCHANGE PROTEIN DSBE"/>
    <property type="match status" value="1"/>
</dbReference>
<sequence>MKQLCIIFLIFAITISCQNKTGTDGYNIQGTAKNVPDGTHILLYFFPNTHKVVDSTVVMGEKFQFKGNLDRPTLAHVRMPNSRDDKTFWLENAKIRVVGEKGRFSDAEITGSKTQDESALLLARKDSLFNEMEKLEAMVTDSNRDSLFTIYEQMQNVEVGINQKFIAEYPESYESLTRLNWSKERLGSHKTEQLFSSLGTELQTSEEGKAIQEFIAKNQTLAIGDTYVDFEQSDPDGQMVRLSNVKGKYTLLEFWASWCGPCRSFNPELVELYDQYHDQGFEILGVSLDSDENRWKGAIEKDGLTWTNVSDLKGANNEAAMIYGVRDIPDNLLIDENGKIVARFIRGDALKNKLKEVFEIK</sequence>
<reference evidence="6 7" key="1">
    <citation type="submission" date="2014-04" db="EMBL/GenBank/DDBJ databases">
        <title>Whole genome of Muricauda olearia.</title>
        <authorList>
            <person name="Zhang X.-H."/>
            <person name="Tang K."/>
        </authorList>
    </citation>
    <scope>NUCLEOTIDE SEQUENCE [LARGE SCALE GENOMIC DNA]</scope>
    <source>
        <strain evidence="6 7">Th120</strain>
    </source>
</reference>
<feature type="domain" description="Thioredoxin" evidence="5">
    <location>
        <begin position="221"/>
        <end position="361"/>
    </location>
</feature>
<dbReference type="Pfam" id="PF14289">
    <property type="entry name" value="DUF4369"/>
    <property type="match status" value="1"/>
</dbReference>
<keyword evidence="4" id="KW-0676">Redox-active center</keyword>
<dbReference type="GO" id="GO:0016491">
    <property type="term" value="F:oxidoreductase activity"/>
    <property type="evidence" value="ECO:0007669"/>
    <property type="project" value="InterPro"/>
</dbReference>
<accession>A0A444VR77</accession>
<dbReference type="Gene3D" id="3.40.30.10">
    <property type="entry name" value="Glutaredoxin"/>
    <property type="match status" value="1"/>
</dbReference>
<dbReference type="InterPro" id="IPR017937">
    <property type="entry name" value="Thioredoxin_CS"/>
</dbReference>
<dbReference type="Pfam" id="PF00578">
    <property type="entry name" value="AhpC-TSA"/>
    <property type="match status" value="1"/>
</dbReference>
<dbReference type="GO" id="GO:0017004">
    <property type="term" value="P:cytochrome complex assembly"/>
    <property type="evidence" value="ECO:0007669"/>
    <property type="project" value="UniProtKB-KW"/>
</dbReference>
<gene>
    <name evidence="6" type="ORF">DN53_03575</name>
</gene>
<evidence type="ECO:0000313" key="6">
    <source>
        <dbReference type="EMBL" id="RYC53313.1"/>
    </source>
</evidence>
<dbReference type="Proteomes" id="UP000290261">
    <property type="component" value="Unassembled WGS sequence"/>
</dbReference>
<dbReference type="PROSITE" id="PS00194">
    <property type="entry name" value="THIOREDOXIN_1"/>
    <property type="match status" value="1"/>
</dbReference>
<dbReference type="GO" id="GO:0030313">
    <property type="term" value="C:cell envelope"/>
    <property type="evidence" value="ECO:0007669"/>
    <property type="project" value="UniProtKB-SubCell"/>
</dbReference>
<dbReference type="PROSITE" id="PS51352">
    <property type="entry name" value="THIOREDOXIN_2"/>
    <property type="match status" value="1"/>
</dbReference>
<comment type="caution">
    <text evidence="6">The sequence shown here is derived from an EMBL/GenBank/DDBJ whole genome shotgun (WGS) entry which is preliminary data.</text>
</comment>
<evidence type="ECO:0000259" key="5">
    <source>
        <dbReference type="PROSITE" id="PS51352"/>
    </source>
</evidence>
<proteinExistence type="predicted"/>
<dbReference type="AlphaFoldDB" id="A0A444VR77"/>
<name>A0A444VR77_9FLAO</name>
<comment type="subcellular location">
    <subcellularLocation>
        <location evidence="1">Cell envelope</location>
    </subcellularLocation>
</comment>
<evidence type="ECO:0000256" key="1">
    <source>
        <dbReference type="ARBA" id="ARBA00004196"/>
    </source>
</evidence>
<dbReference type="InterPro" id="IPR050553">
    <property type="entry name" value="Thioredoxin_ResA/DsbE_sf"/>
</dbReference>
<evidence type="ECO:0000256" key="2">
    <source>
        <dbReference type="ARBA" id="ARBA00022748"/>
    </source>
</evidence>
<organism evidence="6 7">
    <name type="scientific">Flagellimonas olearia</name>
    <dbReference type="NCBI Taxonomy" id="552546"/>
    <lineage>
        <taxon>Bacteria</taxon>
        <taxon>Pseudomonadati</taxon>
        <taxon>Bacteroidota</taxon>
        <taxon>Flavobacteriia</taxon>
        <taxon>Flavobacteriales</taxon>
        <taxon>Flavobacteriaceae</taxon>
        <taxon>Flagellimonas</taxon>
    </lineage>
</organism>
<dbReference type="GO" id="GO:0016209">
    <property type="term" value="F:antioxidant activity"/>
    <property type="evidence" value="ECO:0007669"/>
    <property type="project" value="InterPro"/>
</dbReference>
<dbReference type="InterPro" id="IPR036249">
    <property type="entry name" value="Thioredoxin-like_sf"/>
</dbReference>
<dbReference type="PROSITE" id="PS51257">
    <property type="entry name" value="PROKAR_LIPOPROTEIN"/>
    <property type="match status" value="1"/>
</dbReference>
<dbReference type="PANTHER" id="PTHR42852:SF6">
    <property type="entry name" value="THIOL:DISULFIDE INTERCHANGE PROTEIN DSBE"/>
    <property type="match status" value="1"/>
</dbReference>
<keyword evidence="3" id="KW-1015">Disulfide bond</keyword>
<dbReference type="SUPFAM" id="SSF52833">
    <property type="entry name" value="Thioredoxin-like"/>
    <property type="match status" value="1"/>
</dbReference>
<dbReference type="InterPro" id="IPR025380">
    <property type="entry name" value="DUF4369"/>
</dbReference>
<evidence type="ECO:0000256" key="4">
    <source>
        <dbReference type="ARBA" id="ARBA00023284"/>
    </source>
</evidence>
<dbReference type="InterPro" id="IPR013766">
    <property type="entry name" value="Thioredoxin_domain"/>
</dbReference>
<dbReference type="RefSeq" id="WP_129652996.1">
    <property type="nucleotide sequence ID" value="NZ_ML142907.1"/>
</dbReference>
<dbReference type="InterPro" id="IPR000866">
    <property type="entry name" value="AhpC/TSA"/>
</dbReference>